<dbReference type="CDD" id="cd16567">
    <property type="entry name" value="RING-HC_RAD16-like"/>
    <property type="match status" value="1"/>
</dbReference>
<keyword evidence="7" id="KW-0862">Zinc</keyword>
<reference evidence="14" key="1">
    <citation type="submission" date="2021-01" db="EMBL/GenBank/DDBJ databases">
        <authorList>
            <consortium name="Aspergillus chevalieri M1 genome sequencing consortium"/>
            <person name="Kazuki M."/>
            <person name="Futagami T."/>
        </authorList>
    </citation>
    <scope>NUCLEOTIDE SEQUENCE</scope>
    <source>
        <strain evidence="14">M1</strain>
    </source>
</reference>
<evidence type="ECO:0000256" key="10">
    <source>
        <dbReference type="SAM" id="MobiDB-lite"/>
    </source>
</evidence>
<evidence type="ECO:0000259" key="11">
    <source>
        <dbReference type="PROSITE" id="PS50089"/>
    </source>
</evidence>
<feature type="compositionally biased region" description="Acidic residues" evidence="10">
    <location>
        <begin position="215"/>
        <end position="234"/>
    </location>
</feature>
<dbReference type="PROSITE" id="PS51192">
    <property type="entry name" value="HELICASE_ATP_BIND_1"/>
    <property type="match status" value="1"/>
</dbReference>
<dbReference type="GeneID" id="66982039"/>
<evidence type="ECO:0000256" key="1">
    <source>
        <dbReference type="ARBA" id="ARBA00007025"/>
    </source>
</evidence>
<evidence type="ECO:0000256" key="8">
    <source>
        <dbReference type="ARBA" id="ARBA00022840"/>
    </source>
</evidence>
<dbReference type="GO" id="GO:0005634">
    <property type="term" value="C:nucleus"/>
    <property type="evidence" value="ECO:0007669"/>
    <property type="project" value="TreeGrafter"/>
</dbReference>
<evidence type="ECO:0000256" key="5">
    <source>
        <dbReference type="ARBA" id="ARBA00022801"/>
    </source>
</evidence>
<keyword evidence="4 9" id="KW-0863">Zinc-finger</keyword>
<name>A0A7R7ZMA6_ASPCH</name>
<dbReference type="PROSITE" id="PS50089">
    <property type="entry name" value="ZF_RING_2"/>
    <property type="match status" value="1"/>
</dbReference>
<dbReference type="CDD" id="cd18793">
    <property type="entry name" value="SF2_C_SNF"/>
    <property type="match status" value="1"/>
</dbReference>
<evidence type="ECO:0000313" key="15">
    <source>
        <dbReference type="Proteomes" id="UP000637239"/>
    </source>
</evidence>
<evidence type="ECO:0000256" key="7">
    <source>
        <dbReference type="ARBA" id="ARBA00022833"/>
    </source>
</evidence>
<gene>
    <name evidence="14" type="primary">RAD16</name>
    <name evidence="14" type="ORF">ACHE_40244S</name>
</gene>
<dbReference type="GO" id="GO:0008270">
    <property type="term" value="F:zinc ion binding"/>
    <property type="evidence" value="ECO:0007669"/>
    <property type="project" value="UniProtKB-KW"/>
</dbReference>
<feature type="region of interest" description="Disordered" evidence="10">
    <location>
        <begin position="65"/>
        <end position="109"/>
    </location>
</feature>
<keyword evidence="2" id="KW-0479">Metal-binding</keyword>
<evidence type="ECO:0000259" key="13">
    <source>
        <dbReference type="PROSITE" id="PS51194"/>
    </source>
</evidence>
<sequence length="918" mass="104196">MGRRAAVVVRTDPALLNDTSSNNSAPARRTSARLALSRANADANNAQATGRNRSRQSLQVAVPVKNLSASHTSSSRSSVENGSRSTPATSVAITPVESDGNRPNKRVSASARVAELRSSTMSLGTQRGRKRAPLNFTKEDIDEALARALQAEEYRAINPKRQKISPGEDMSDEDDITEYGASGFESLDSEYEKVRSRDKNGKTTYSGPRIVLGPDSEDDMLDSDDESMFMEEEATPPPPARKLNARNPRSRKGTRVSTIGKPFWMSNRAWRERKKLEGQHPSIKTMWDELKKTPPITPVPAKQPPGISRTLKSFQLEGLNWMMQQEKSEYKGGLLGDEMGMGKTIQAVSLLMSDYPVGKPSLVVVPPVALMQWQSEIQEYTSGQLKVLVYHNSNSKIKSLKKKDLMKYDVIMISYSGLESIHRKELKGWARADGIVKEDSVIHSIEYHRLILDEAHSIKQRTTSVARACFALKAAYKWCLSGTPVQNRIGEFFSLLRFLEVQPFACYFCKACDCRSLHWSQDRDKKCTSCTHRGFDHVSVFNQEILNPITERNSNDARKEALDKLRLITDRIMLRRVKRDHTAAMELPPKRVILHNEFFGEIERDFSQSIMTNSTRRFDTYVSQGVMLNNYANIFGLIMQMRQVANHPDLILKKHAQTGQNVLVCCICDEPAEEAIRSRCRHDFCRRCAKDYIKSFDSDTIVDCPRCHIPLSIDFEQPDIEQEEEHVKKNSIVNRIRMEDWTSSTKIEILVYELYKLRSKKQTQKSIVFSQFTSMLQLVEWRLRRAGFNTVMLDGSMTPAQRQSSIDYFMKNVDVEVFLVSLKAGGVALNLTEASRVFIVDPWWNPAAEWQSADRCHRIGQRRPCVITRLCIEDSVESRIVLLQEKKANLINGTINKDQGDALEKLTPEDMQFLFRGS</sequence>
<dbReference type="InterPro" id="IPR013083">
    <property type="entry name" value="Znf_RING/FYVE/PHD"/>
</dbReference>
<dbReference type="Proteomes" id="UP000637239">
    <property type="component" value="Chromosome 4"/>
</dbReference>
<dbReference type="PROSITE" id="PS51194">
    <property type="entry name" value="HELICASE_CTER"/>
    <property type="match status" value="1"/>
</dbReference>
<dbReference type="InterPro" id="IPR027417">
    <property type="entry name" value="P-loop_NTPase"/>
</dbReference>
<dbReference type="GO" id="GO:0004386">
    <property type="term" value="F:helicase activity"/>
    <property type="evidence" value="ECO:0007669"/>
    <property type="project" value="UniProtKB-KW"/>
</dbReference>
<evidence type="ECO:0000256" key="4">
    <source>
        <dbReference type="ARBA" id="ARBA00022771"/>
    </source>
</evidence>
<dbReference type="Gene3D" id="3.30.40.10">
    <property type="entry name" value="Zinc/RING finger domain, C3HC4 (zinc finger)"/>
    <property type="match status" value="1"/>
</dbReference>
<evidence type="ECO:0000256" key="6">
    <source>
        <dbReference type="ARBA" id="ARBA00022806"/>
    </source>
</evidence>
<dbReference type="InterPro" id="IPR038718">
    <property type="entry name" value="SNF2-like_sf"/>
</dbReference>
<accession>A0A7R7ZMA6</accession>
<dbReference type="Pfam" id="PF00176">
    <property type="entry name" value="SNF2-rel_dom"/>
    <property type="match status" value="2"/>
</dbReference>
<dbReference type="InterPro" id="IPR049730">
    <property type="entry name" value="SNF2/RAD54-like_C"/>
</dbReference>
<dbReference type="AlphaFoldDB" id="A0A7R7ZMA6"/>
<dbReference type="SMART" id="SM00487">
    <property type="entry name" value="DEXDc"/>
    <property type="match status" value="1"/>
</dbReference>
<dbReference type="GO" id="GO:0016787">
    <property type="term" value="F:hydrolase activity"/>
    <property type="evidence" value="ECO:0007669"/>
    <property type="project" value="UniProtKB-KW"/>
</dbReference>
<dbReference type="SUPFAM" id="SSF57850">
    <property type="entry name" value="RING/U-box"/>
    <property type="match status" value="1"/>
</dbReference>
<evidence type="ECO:0000256" key="3">
    <source>
        <dbReference type="ARBA" id="ARBA00022741"/>
    </source>
</evidence>
<keyword evidence="8" id="KW-0067">ATP-binding</keyword>
<evidence type="ECO:0000256" key="9">
    <source>
        <dbReference type="PROSITE-ProRule" id="PRU00175"/>
    </source>
</evidence>
<dbReference type="SMART" id="SM00490">
    <property type="entry name" value="HELICc"/>
    <property type="match status" value="1"/>
</dbReference>
<dbReference type="Pfam" id="PF00271">
    <property type="entry name" value="Helicase_C"/>
    <property type="match status" value="1"/>
</dbReference>
<dbReference type="EMBL" id="AP024419">
    <property type="protein sequence ID" value="BCR87680.1"/>
    <property type="molecule type" value="Genomic_DNA"/>
</dbReference>
<dbReference type="PANTHER" id="PTHR45626">
    <property type="entry name" value="TRANSCRIPTION TERMINATION FACTOR 2-RELATED"/>
    <property type="match status" value="1"/>
</dbReference>
<feature type="compositionally biased region" description="Low complexity" evidence="10">
    <location>
        <begin position="68"/>
        <end position="85"/>
    </location>
</feature>
<feature type="domain" description="RING-type" evidence="11">
    <location>
        <begin position="665"/>
        <end position="708"/>
    </location>
</feature>
<protein>
    <submittedName>
        <fullName evidence="14">DNA repair protein rad16</fullName>
    </submittedName>
</protein>
<feature type="domain" description="Helicase ATP-binding" evidence="12">
    <location>
        <begin position="324"/>
        <end position="502"/>
    </location>
</feature>
<comment type="similarity">
    <text evidence="1">Belongs to the SNF2/RAD54 helicase family.</text>
</comment>
<dbReference type="InterPro" id="IPR017907">
    <property type="entry name" value="Znf_RING_CS"/>
</dbReference>
<dbReference type="CDD" id="cd18008">
    <property type="entry name" value="DEXDc_SHPRH-like"/>
    <property type="match status" value="1"/>
</dbReference>
<dbReference type="InterPro" id="IPR001841">
    <property type="entry name" value="Znf_RING"/>
</dbReference>
<dbReference type="KEGG" id="ache:ACHE_40244S"/>
<keyword evidence="6" id="KW-0347">Helicase</keyword>
<evidence type="ECO:0000259" key="12">
    <source>
        <dbReference type="PROSITE" id="PS51192"/>
    </source>
</evidence>
<dbReference type="PANTHER" id="PTHR45626:SF12">
    <property type="entry name" value="DNA REPAIR PROTEIN RAD16"/>
    <property type="match status" value="1"/>
</dbReference>
<dbReference type="Gene3D" id="3.40.50.10810">
    <property type="entry name" value="Tandem AAA-ATPase domain"/>
    <property type="match status" value="1"/>
</dbReference>
<keyword evidence="5" id="KW-0378">Hydrolase</keyword>
<organism evidence="14 15">
    <name type="scientific">Aspergillus chevalieri</name>
    <name type="common">Eurotium chevalieri</name>
    <dbReference type="NCBI Taxonomy" id="182096"/>
    <lineage>
        <taxon>Eukaryota</taxon>
        <taxon>Fungi</taxon>
        <taxon>Dikarya</taxon>
        <taxon>Ascomycota</taxon>
        <taxon>Pezizomycotina</taxon>
        <taxon>Eurotiomycetes</taxon>
        <taxon>Eurotiomycetidae</taxon>
        <taxon>Eurotiales</taxon>
        <taxon>Aspergillaceae</taxon>
        <taxon>Aspergillus</taxon>
        <taxon>Aspergillus subgen. Aspergillus</taxon>
    </lineage>
</organism>
<keyword evidence="3" id="KW-0547">Nucleotide-binding</keyword>
<keyword evidence="15" id="KW-1185">Reference proteome</keyword>
<dbReference type="SMART" id="SM00184">
    <property type="entry name" value="RING"/>
    <property type="match status" value="1"/>
</dbReference>
<dbReference type="Gene3D" id="3.40.50.300">
    <property type="entry name" value="P-loop containing nucleotide triphosphate hydrolases"/>
    <property type="match status" value="1"/>
</dbReference>
<dbReference type="InterPro" id="IPR050628">
    <property type="entry name" value="SNF2_RAD54_helicase_TF"/>
</dbReference>
<dbReference type="RefSeq" id="XP_043136202.1">
    <property type="nucleotide sequence ID" value="XM_043278422.1"/>
</dbReference>
<dbReference type="InterPro" id="IPR014001">
    <property type="entry name" value="Helicase_ATP-bd"/>
</dbReference>
<evidence type="ECO:0000313" key="14">
    <source>
        <dbReference type="EMBL" id="BCR87680.1"/>
    </source>
</evidence>
<reference evidence="14" key="2">
    <citation type="submission" date="2021-02" db="EMBL/GenBank/DDBJ databases">
        <title>Aspergillus chevalieri M1 genome sequence.</title>
        <authorList>
            <person name="Kadooka C."/>
            <person name="Mori K."/>
            <person name="Futagami T."/>
        </authorList>
    </citation>
    <scope>NUCLEOTIDE SEQUENCE</scope>
    <source>
        <strain evidence="14">M1</strain>
    </source>
</reference>
<feature type="region of interest" description="Disordered" evidence="10">
    <location>
        <begin position="195"/>
        <end position="256"/>
    </location>
</feature>
<proteinExistence type="inferred from homology"/>
<evidence type="ECO:0000256" key="2">
    <source>
        <dbReference type="ARBA" id="ARBA00022723"/>
    </source>
</evidence>
<dbReference type="GO" id="GO:0005524">
    <property type="term" value="F:ATP binding"/>
    <property type="evidence" value="ECO:0007669"/>
    <property type="project" value="UniProtKB-KW"/>
</dbReference>
<dbReference type="PROSITE" id="PS00518">
    <property type="entry name" value="ZF_RING_1"/>
    <property type="match status" value="1"/>
</dbReference>
<dbReference type="InterPro" id="IPR000330">
    <property type="entry name" value="SNF2_N"/>
</dbReference>
<dbReference type="GO" id="GO:0008094">
    <property type="term" value="F:ATP-dependent activity, acting on DNA"/>
    <property type="evidence" value="ECO:0007669"/>
    <property type="project" value="TreeGrafter"/>
</dbReference>
<dbReference type="InterPro" id="IPR001650">
    <property type="entry name" value="Helicase_C-like"/>
</dbReference>
<dbReference type="SUPFAM" id="SSF52540">
    <property type="entry name" value="P-loop containing nucleoside triphosphate hydrolases"/>
    <property type="match status" value="2"/>
</dbReference>
<feature type="domain" description="Helicase C-terminal" evidence="13">
    <location>
        <begin position="746"/>
        <end position="907"/>
    </location>
</feature>
<dbReference type="GO" id="GO:0006289">
    <property type="term" value="P:nucleotide-excision repair"/>
    <property type="evidence" value="ECO:0007669"/>
    <property type="project" value="TreeGrafter"/>
</dbReference>